<feature type="region of interest" description="Disordered" evidence="8">
    <location>
        <begin position="818"/>
        <end position="878"/>
    </location>
</feature>
<keyword evidence="7" id="KW-0131">Cell cycle</keyword>
<dbReference type="InterPro" id="IPR057927">
    <property type="entry name" value="RAD24-like_helical"/>
</dbReference>
<feature type="compositionally biased region" description="Acidic residues" evidence="8">
    <location>
        <begin position="120"/>
        <end position="140"/>
    </location>
</feature>
<dbReference type="Gene3D" id="3.40.50.300">
    <property type="entry name" value="P-loop containing nucleotide triphosphate hydrolases"/>
    <property type="match status" value="1"/>
</dbReference>
<comment type="similarity">
    <text evidence="2">Belongs to the rad17/RAD24 family.</text>
</comment>
<feature type="region of interest" description="Disordered" evidence="8">
    <location>
        <begin position="1"/>
        <end position="197"/>
    </location>
</feature>
<keyword evidence="3" id="KW-0547">Nucleotide-binding</keyword>
<feature type="compositionally biased region" description="Polar residues" evidence="8">
    <location>
        <begin position="40"/>
        <end position="51"/>
    </location>
</feature>
<evidence type="ECO:0000313" key="11">
    <source>
        <dbReference type="Proteomes" id="UP001583193"/>
    </source>
</evidence>
<sequence>MAAPPPAKRQRRVVVLSSDDEDDSAISTGSHARSGPTKPQRGSSKAPSSSPEKNRKRKQVPDISTSSGVGSKSLHSFFQPATEEQRWSKSKAKSSSRASGSESTTAQAPIPIPKQKQLIDEQEPLEDIDDLIEDDYDSYDEIFSQHISGEKESFQEWNQGPKYNKSQGVKNNRSTGRSKQTWVSPPTGSSLSKSTASSQRFLLPGDYTSAGNVRRASPAVSEPQHAESRPWAERYAPVDTDELAVHKRKVTDVQNWLAGVFSGSNRRRLLVLRGPAGSGKTTTISLLSKAVGYDIVEWRNPLGSEYTARDYTSMGAQFEEFLGRSDKFGSLDLDITDTPTQHESSSGRRIILIEEFPTVLSRTSPTLVAFRSSLHRYLAASVHPFIKQQGAESIPPVVIVVSETMLGASTSISDNFTVHRLLGPEISKHEGTSIIDFNPIAPTFMSKALNLVLKKEARDSRRTKIPGPAVLKQLSDMGDIRSAVSSLEFLCVRGDESGGWGGRTAAKKKPAGGAALTTMEKESLELVTQREASLGIFHAVGKVVYNKREDVSLAEALSIQYTPAPDHLRHHDRRKISQVPVDTLINEIGSDVQTFICALHENYVPSCHGSSFTDTVERCVDFLSDSDMLSAESRRGLQSSWTGTGRGVSGYGSTVDNMLQDEISFQVAVRGLLFSLPYPVNRRLTQGPRSRPGEAHKMFFPSSLRLWRQTEERSGDLDMWMRRFLEPSSTLSTIGRGSSGGSKSDGVESWVNRGVGSGQPGLEDQGDLSARATLMSRDELLLQTLPYMVKILGNVGAMRDAEDITQFHGITAEGADVDDELDGLDDVPVEPAVPPRSSTLHSKQWLKRQSSQTASAPEPAIEDTVEKLVLSDDDIEDD</sequence>
<evidence type="ECO:0000259" key="9">
    <source>
        <dbReference type="Pfam" id="PF25812"/>
    </source>
</evidence>
<organism evidence="10 11">
    <name type="scientific">Paecilomyces lecythidis</name>
    <dbReference type="NCBI Taxonomy" id="3004212"/>
    <lineage>
        <taxon>Eukaryota</taxon>
        <taxon>Fungi</taxon>
        <taxon>Dikarya</taxon>
        <taxon>Ascomycota</taxon>
        <taxon>Pezizomycotina</taxon>
        <taxon>Eurotiomycetes</taxon>
        <taxon>Eurotiomycetidae</taxon>
        <taxon>Eurotiales</taxon>
        <taxon>Thermoascaceae</taxon>
        <taxon>Paecilomyces</taxon>
    </lineage>
</organism>
<protein>
    <recommendedName>
        <fullName evidence="9">Checkpoint protein RAD24-like helical bundle domain-containing protein</fullName>
    </recommendedName>
</protein>
<evidence type="ECO:0000256" key="8">
    <source>
        <dbReference type="SAM" id="MobiDB-lite"/>
    </source>
</evidence>
<dbReference type="PANTHER" id="PTHR12172">
    <property type="entry name" value="CELL CYCLE CHECKPOINT PROTEIN RAD17"/>
    <property type="match status" value="1"/>
</dbReference>
<dbReference type="InterPro" id="IPR027417">
    <property type="entry name" value="P-loop_NTPase"/>
</dbReference>
<dbReference type="Pfam" id="PF03215">
    <property type="entry name" value="Rad17"/>
    <property type="match status" value="1"/>
</dbReference>
<feature type="compositionally biased region" description="Polar residues" evidence="8">
    <location>
        <begin position="164"/>
        <end position="188"/>
    </location>
</feature>
<comment type="subcellular location">
    <subcellularLocation>
        <location evidence="1">Nucleus</location>
    </subcellularLocation>
</comment>
<name>A0ABR3Y5E4_9EURO</name>
<evidence type="ECO:0000256" key="1">
    <source>
        <dbReference type="ARBA" id="ARBA00004123"/>
    </source>
</evidence>
<keyword evidence="6" id="KW-0539">Nucleus</keyword>
<keyword evidence="4" id="KW-0227">DNA damage</keyword>
<evidence type="ECO:0000256" key="3">
    <source>
        <dbReference type="ARBA" id="ARBA00022741"/>
    </source>
</evidence>
<evidence type="ECO:0000256" key="2">
    <source>
        <dbReference type="ARBA" id="ARBA00006168"/>
    </source>
</evidence>
<feature type="compositionally biased region" description="Polar residues" evidence="8">
    <location>
        <begin position="836"/>
        <end position="855"/>
    </location>
</feature>
<dbReference type="Pfam" id="PF25812">
    <property type="entry name" value="RAD24_helical"/>
    <property type="match status" value="1"/>
</dbReference>
<keyword evidence="5" id="KW-0067">ATP-binding</keyword>
<dbReference type="SUPFAM" id="SSF52540">
    <property type="entry name" value="P-loop containing nucleoside triphosphate hydrolases"/>
    <property type="match status" value="1"/>
</dbReference>
<evidence type="ECO:0000256" key="7">
    <source>
        <dbReference type="ARBA" id="ARBA00023306"/>
    </source>
</evidence>
<feature type="compositionally biased region" description="Acidic residues" evidence="8">
    <location>
        <begin position="818"/>
        <end position="828"/>
    </location>
</feature>
<comment type="caution">
    <text evidence="10">The sequence shown here is derived from an EMBL/GenBank/DDBJ whole genome shotgun (WGS) entry which is preliminary data.</text>
</comment>
<gene>
    <name evidence="10" type="ORF">Plec18167_002520</name>
</gene>
<accession>A0ABR3Y5E4</accession>
<evidence type="ECO:0000256" key="4">
    <source>
        <dbReference type="ARBA" id="ARBA00022763"/>
    </source>
</evidence>
<feature type="domain" description="Checkpoint protein RAD24-like helical bundle" evidence="9">
    <location>
        <begin position="531"/>
        <end position="632"/>
    </location>
</feature>
<feature type="compositionally biased region" description="Polar residues" evidence="8">
    <location>
        <begin position="62"/>
        <end position="76"/>
    </location>
</feature>
<reference evidence="10 11" key="1">
    <citation type="journal article" date="2024" name="IMA Fungus">
        <title>IMA Genome - F19 : A genome assembly and annotation guide to empower mycologists, including annotated draft genome sequences of Ceratocystis pirilliformis, Diaporthe australafricana, Fusarium ophioides, Paecilomyces lecythidis, and Sporothrix stenoceras.</title>
        <authorList>
            <person name="Aylward J."/>
            <person name="Wilson A.M."/>
            <person name="Visagie C.M."/>
            <person name="Spraker J."/>
            <person name="Barnes I."/>
            <person name="Buitendag C."/>
            <person name="Ceriani C."/>
            <person name="Del Mar Angel L."/>
            <person name="du Plessis D."/>
            <person name="Fuchs T."/>
            <person name="Gasser K."/>
            <person name="Kramer D."/>
            <person name="Li W."/>
            <person name="Munsamy K."/>
            <person name="Piso A."/>
            <person name="Price J.L."/>
            <person name="Sonnekus B."/>
            <person name="Thomas C."/>
            <person name="van der Nest A."/>
            <person name="van Dijk A."/>
            <person name="van Heerden A."/>
            <person name="van Vuuren N."/>
            <person name="Yilmaz N."/>
            <person name="Duong T.A."/>
            <person name="van der Merwe N.A."/>
            <person name="Wingfield M.J."/>
            <person name="Wingfield B.D."/>
        </authorList>
    </citation>
    <scope>NUCLEOTIDE SEQUENCE [LARGE SCALE GENOMIC DNA]</scope>
    <source>
        <strain evidence="10 11">CMW 18167</strain>
    </source>
</reference>
<proteinExistence type="inferred from homology"/>
<dbReference type="PANTHER" id="PTHR12172:SF0">
    <property type="entry name" value="CELL CYCLE CHECKPOINT PROTEIN RAD17"/>
    <property type="match status" value="1"/>
</dbReference>
<dbReference type="InterPro" id="IPR004582">
    <property type="entry name" value="Checkpoint_prot_Rad17_Rad24"/>
</dbReference>
<evidence type="ECO:0000256" key="5">
    <source>
        <dbReference type="ARBA" id="ARBA00022840"/>
    </source>
</evidence>
<keyword evidence="11" id="KW-1185">Reference proteome</keyword>
<evidence type="ECO:0000256" key="6">
    <source>
        <dbReference type="ARBA" id="ARBA00023242"/>
    </source>
</evidence>
<dbReference type="Proteomes" id="UP001583193">
    <property type="component" value="Unassembled WGS sequence"/>
</dbReference>
<feature type="compositionally biased region" description="Low complexity" evidence="8">
    <location>
        <begin position="95"/>
        <end position="106"/>
    </location>
</feature>
<dbReference type="EMBL" id="JAVDPF010000005">
    <property type="protein sequence ID" value="KAL1883516.1"/>
    <property type="molecule type" value="Genomic_DNA"/>
</dbReference>
<evidence type="ECO:0000313" key="10">
    <source>
        <dbReference type="EMBL" id="KAL1883516.1"/>
    </source>
</evidence>